<accession>A0ACC1CBE3</accession>
<dbReference type="Proteomes" id="UP001164250">
    <property type="component" value="Chromosome 1"/>
</dbReference>
<keyword evidence="2" id="KW-1185">Reference proteome</keyword>
<protein>
    <submittedName>
        <fullName evidence="1">Uncharacterized protein</fullName>
    </submittedName>
</protein>
<reference evidence="2" key="1">
    <citation type="journal article" date="2023" name="G3 (Bethesda)">
        <title>Genome assembly and association tests identify interacting loci associated with vigor, precocity, and sex in interspecific pistachio rootstocks.</title>
        <authorList>
            <person name="Palmer W."/>
            <person name="Jacygrad E."/>
            <person name="Sagayaradj S."/>
            <person name="Cavanaugh K."/>
            <person name="Han R."/>
            <person name="Bertier L."/>
            <person name="Beede B."/>
            <person name="Kafkas S."/>
            <person name="Golino D."/>
            <person name="Preece J."/>
            <person name="Michelmore R."/>
        </authorList>
    </citation>
    <scope>NUCLEOTIDE SEQUENCE [LARGE SCALE GENOMIC DNA]</scope>
</reference>
<evidence type="ECO:0000313" key="2">
    <source>
        <dbReference type="Proteomes" id="UP001164250"/>
    </source>
</evidence>
<organism evidence="1 2">
    <name type="scientific">Pistacia atlantica</name>
    <dbReference type="NCBI Taxonomy" id="434234"/>
    <lineage>
        <taxon>Eukaryota</taxon>
        <taxon>Viridiplantae</taxon>
        <taxon>Streptophyta</taxon>
        <taxon>Embryophyta</taxon>
        <taxon>Tracheophyta</taxon>
        <taxon>Spermatophyta</taxon>
        <taxon>Magnoliopsida</taxon>
        <taxon>eudicotyledons</taxon>
        <taxon>Gunneridae</taxon>
        <taxon>Pentapetalae</taxon>
        <taxon>rosids</taxon>
        <taxon>malvids</taxon>
        <taxon>Sapindales</taxon>
        <taxon>Anacardiaceae</taxon>
        <taxon>Pistacia</taxon>
    </lineage>
</organism>
<evidence type="ECO:0000313" key="1">
    <source>
        <dbReference type="EMBL" id="KAJ0112969.1"/>
    </source>
</evidence>
<sequence>MATPKEHIEDIRRNNFWIGREEQNRVVFKMLHKTNAEDNEYPEGVDPSLEFVLTSRDITGTGAPATLLVFNNEKGFSAENMESICSAGLSTKEGNRKRGQIGEKGIGFKSVFLITARPYIFSNGYQIRFTEEPCPHCNIAYMVPEWVEEKPTLSDIKQIYGSASALPTTVIILPLKPDKVKPVKEQLSSVHPELLLFLTKIKQLSVREHNENPKHNTVSAIAINSETDFVTRKNIDAESYTLHLSASGNKFEKECRYYMWRQKFPVKEENRVERRMDIEEWVITLAFPYGERLNRGTTSPGVYAFLPTEMVTNFPFIIQADFLLASSREAILFHNKWNEGILDCVPSAFVKAIESLIKTEGAPVSSLPPMFNFLPVKRSSYQELNAVRESIKAKLVEENIVPSESNLEQKYFYKPREVGRLMPAFWKILDKARGQGVSLSNLSSHGIYILNSAFDKEEYNEVLDFLGVGSVNNQWYAKCIQSSNLVLGVSEDVYLELLIFLADNWSSKFSSTNSRNISLIKYVDLDGNVTLCSISSLAEFGSQRVVCLSQHLSWLIDWNKEFRFVANRFFMPEKTFNAIRSYYRKEDLLTWLRDCVKVVAVSTYNYAAVLVDYLNSDRKLVVAYAHFLYHSSLKNYISQGDVRYLCGIMPLVDNYGNVSTKRSGVLVPANGSNWVNLIGSNPWRQQNYIELGEDYSRPCCYAGQSTNGKQFLEFLKSNVGASDIPNISPPNAGIPAVNSPLTKQNAFLLLDWITNLKNTGIRIPQKLLTCIKEGGWLRVTMNGSPSYKPPSESFFLTSSLGTILQNGSVLVDIPLVDQRFYGENIHDYEAELKAIGVMFEYSEACQFIGKRLMWLAASSSVTRSNVLSILNFVKFLRDSYLPLDSFISSVREGSWLKTNHGYMSPVGSVLFDQEWKVASQISNIPFVDQAYYGEEIYCFKKELQQLGVIVGFNKHYALVIQRLKSPPYLTSLADEVVLLVLQCIRNSDSSFYNKLVQALQSTKCLKTTAGYKSPRECFLLDPEWGCLLQVFSDIPILDLKFHGSSTSSWVNELRKLGVLVDFEVAVKAFASIFQQKARSASISKNNVLSFLSCYKKLKGMSHKFPPEFMTCIRDEKWMRTQYCVDPVRSPRECILSGPEWESISPIAMLPFIDDRDSCYGEAIHEYRKELKSMGVIVQLENGVQFVANGLLNFVNPSSLTRANVLALLKCIRISKEKNHHLPESFYKKVSQKWLKTYNAADYYSPDRCCLFNSKWEVYLNRRDGPFIDEEFYGSEIKSYCEEFKGNRSKVKLQKRIWIPEGSKNGEWVNPEECVLHDKDGLFSSQLNVLDKHYEWNLLSFFTSAFSVKSYPSVDDYCKLWKGWEGSGHQLSKDGCCAFWRGVVNWSANKQKLLADCLLKVPVDSGSDGILLLNKQDSSSPSLPRTKLLEIYRNLGVRTISESVQKEELSLEDGVGLKQVNPSDVSIGRELVKLIIGFLADLKLEAEKRHEAVKCLLNLTALKTPQPITVRYSLSLSSGEIVDARESRMIRWDKETSEFFTQEVDRSCGHKFRIEYATYFSEVISEGVLWDREEHISALSELIKCAFLVEFDEEAVGFLLKSKNLQIYEEDEKFLAAELPSE</sequence>
<comment type="caution">
    <text evidence="1">The sequence shown here is derived from an EMBL/GenBank/DDBJ whole genome shotgun (WGS) entry which is preliminary data.</text>
</comment>
<proteinExistence type="predicted"/>
<dbReference type="EMBL" id="CM047897">
    <property type="protein sequence ID" value="KAJ0112969.1"/>
    <property type="molecule type" value="Genomic_DNA"/>
</dbReference>
<gene>
    <name evidence="1" type="ORF">Patl1_01283</name>
</gene>
<name>A0ACC1CBE3_9ROSI</name>